<comment type="caution">
    <text evidence="3">The sequence shown here is derived from an EMBL/GenBank/DDBJ whole genome shotgun (WGS) entry which is preliminary data.</text>
</comment>
<dbReference type="Pfam" id="PF03629">
    <property type="entry name" value="SASA"/>
    <property type="match status" value="1"/>
</dbReference>
<proteinExistence type="predicted"/>
<accession>A0ABU5MX76</accession>
<evidence type="ECO:0000313" key="3">
    <source>
        <dbReference type="EMBL" id="MDZ8118784.1"/>
    </source>
</evidence>
<evidence type="ECO:0000313" key="4">
    <source>
        <dbReference type="Proteomes" id="UP001290861"/>
    </source>
</evidence>
<dbReference type="InterPro" id="IPR052940">
    <property type="entry name" value="Carb_Esterase_6"/>
</dbReference>
<name>A0ABU5MX76_9BACT</name>
<dbReference type="InterPro" id="IPR005181">
    <property type="entry name" value="SASA"/>
</dbReference>
<organism evidence="3 4">
    <name type="scientific">Pontiella agarivorans</name>
    <dbReference type="NCBI Taxonomy" id="3038953"/>
    <lineage>
        <taxon>Bacteria</taxon>
        <taxon>Pseudomonadati</taxon>
        <taxon>Kiritimatiellota</taxon>
        <taxon>Kiritimatiellia</taxon>
        <taxon>Kiritimatiellales</taxon>
        <taxon>Pontiellaceae</taxon>
        <taxon>Pontiella</taxon>
    </lineage>
</organism>
<keyword evidence="1" id="KW-0378">Hydrolase</keyword>
<keyword evidence="4" id="KW-1185">Reference proteome</keyword>
<sequence length="291" mass="32285">MRRIFISILFFLTGAAGFAAPVNVVLLGGQSNMAGRGEFSELDKTVKERVNAVADRVYVSSQGREPQKLSWFDAGKRCQTFGPELLIGVTLAENSPEAEFLMVKTALGGTSLHGAWSPDWTAEKAKASEKGEKRQNTKLFQEHMRSIRKNLQALEEAGKSYEIMGMCWMQGEKDSRLELSALHYEENLKRLIAAYRNELGQPDMPFVIGQINCPVRGKNDFPLGPETVRRAMASVAAEVPGTRMVATSTEPSWADFPKKGDQVHYNAEGQRRLGITFAEELMDLNSGRKVP</sequence>
<dbReference type="PANTHER" id="PTHR31988:SF19">
    <property type="entry name" value="9-O-ACETYL-N-ACETYLNEURAMINIC ACID DEACETYLASE-RELATED"/>
    <property type="match status" value="1"/>
</dbReference>
<protein>
    <submittedName>
        <fullName evidence="3">Sialate O-acetylesterase</fullName>
    </submittedName>
</protein>
<evidence type="ECO:0000256" key="1">
    <source>
        <dbReference type="ARBA" id="ARBA00022801"/>
    </source>
</evidence>
<feature type="domain" description="Sialate O-acetylesterase" evidence="2">
    <location>
        <begin position="22"/>
        <end position="282"/>
    </location>
</feature>
<dbReference type="EMBL" id="JARVCO010000010">
    <property type="protein sequence ID" value="MDZ8118784.1"/>
    <property type="molecule type" value="Genomic_DNA"/>
</dbReference>
<dbReference type="Proteomes" id="UP001290861">
    <property type="component" value="Unassembled WGS sequence"/>
</dbReference>
<dbReference type="PANTHER" id="PTHR31988">
    <property type="entry name" value="ESTERASE, PUTATIVE (DUF303)-RELATED"/>
    <property type="match status" value="1"/>
</dbReference>
<evidence type="ECO:0000259" key="2">
    <source>
        <dbReference type="Pfam" id="PF03629"/>
    </source>
</evidence>
<dbReference type="SUPFAM" id="SSF52266">
    <property type="entry name" value="SGNH hydrolase"/>
    <property type="match status" value="1"/>
</dbReference>
<dbReference type="InterPro" id="IPR036514">
    <property type="entry name" value="SGNH_hydro_sf"/>
</dbReference>
<gene>
    <name evidence="3" type="ORF">P9H32_09090</name>
</gene>
<dbReference type="Gene3D" id="3.40.50.1110">
    <property type="entry name" value="SGNH hydrolase"/>
    <property type="match status" value="1"/>
</dbReference>
<reference evidence="3 4" key="1">
    <citation type="journal article" date="2024" name="Appl. Environ. Microbiol.">
        <title>Pontiella agarivorans sp. nov., a novel marine anaerobic bacterium capable of degrading macroalgal polysaccharides and fixing nitrogen.</title>
        <authorList>
            <person name="Liu N."/>
            <person name="Kivenson V."/>
            <person name="Peng X."/>
            <person name="Cui Z."/>
            <person name="Lankiewicz T.S."/>
            <person name="Gosselin K.M."/>
            <person name="English C.J."/>
            <person name="Blair E.M."/>
            <person name="O'Malley M.A."/>
            <person name="Valentine D.L."/>
        </authorList>
    </citation>
    <scope>NUCLEOTIDE SEQUENCE [LARGE SCALE GENOMIC DNA]</scope>
    <source>
        <strain evidence="3 4">NLcol2</strain>
    </source>
</reference>
<dbReference type="RefSeq" id="WP_322608582.1">
    <property type="nucleotide sequence ID" value="NZ_JARVCO010000010.1"/>
</dbReference>